<dbReference type="InterPro" id="IPR025438">
    <property type="entry name" value="DUF4180"/>
</dbReference>
<dbReference type="Proteomes" id="UP000000787">
    <property type="component" value="Chromosome"/>
</dbReference>
<evidence type="ECO:0000313" key="2">
    <source>
        <dbReference type="EMBL" id="ABX05715.1"/>
    </source>
</evidence>
<sequence>MKLELVEKPPLRYLLGPQQQPVLQTIGEINLLLEHCFGEDCLNLALYAENLTPGFFDLSTREAGEILQKLRQYHVQLAIIVDLSQQAHSQYFAEMAGEENKQGHCYFCATLAKAEAWLAQD</sequence>
<organism evidence="2 3">
    <name type="scientific">Herpetosiphon aurantiacus (strain ATCC 23779 / DSM 785 / 114-95)</name>
    <dbReference type="NCBI Taxonomy" id="316274"/>
    <lineage>
        <taxon>Bacteria</taxon>
        <taxon>Bacillati</taxon>
        <taxon>Chloroflexota</taxon>
        <taxon>Chloroflexia</taxon>
        <taxon>Herpetosiphonales</taxon>
        <taxon>Herpetosiphonaceae</taxon>
        <taxon>Herpetosiphon</taxon>
    </lineage>
</organism>
<dbReference type="AlphaFoldDB" id="A9B4Z2"/>
<evidence type="ECO:0000259" key="1">
    <source>
        <dbReference type="Pfam" id="PF13788"/>
    </source>
</evidence>
<protein>
    <recommendedName>
        <fullName evidence="1">DUF4180 domain-containing protein</fullName>
    </recommendedName>
</protein>
<feature type="domain" description="DUF4180" evidence="1">
    <location>
        <begin position="15"/>
        <end position="118"/>
    </location>
</feature>
<dbReference type="EMBL" id="CP000875">
    <property type="protein sequence ID" value="ABX05715.1"/>
    <property type="molecule type" value="Genomic_DNA"/>
</dbReference>
<evidence type="ECO:0000313" key="3">
    <source>
        <dbReference type="Proteomes" id="UP000000787"/>
    </source>
</evidence>
<dbReference type="STRING" id="316274.Haur_3077"/>
<name>A9B4Z2_HERA2</name>
<dbReference type="HOGENOM" id="CLU_151995_2_0_0"/>
<dbReference type="KEGG" id="hau:Haur_3077"/>
<dbReference type="Pfam" id="PF13788">
    <property type="entry name" value="DUF4180"/>
    <property type="match status" value="1"/>
</dbReference>
<dbReference type="InParanoid" id="A9B4Z2"/>
<accession>A9B4Z2</accession>
<keyword evidence="3" id="KW-1185">Reference proteome</keyword>
<gene>
    <name evidence="2" type="ordered locus">Haur_3077</name>
</gene>
<proteinExistence type="predicted"/>
<reference evidence="2 3" key="1">
    <citation type="journal article" date="2011" name="Stand. Genomic Sci.">
        <title>Complete genome sequence of the filamentous gliding predatory bacterium Herpetosiphon aurantiacus type strain (114-95(T)).</title>
        <authorList>
            <person name="Kiss H."/>
            <person name="Nett M."/>
            <person name="Domin N."/>
            <person name="Martin K."/>
            <person name="Maresca J.A."/>
            <person name="Copeland A."/>
            <person name="Lapidus A."/>
            <person name="Lucas S."/>
            <person name="Berry K.W."/>
            <person name="Glavina Del Rio T."/>
            <person name="Dalin E."/>
            <person name="Tice H."/>
            <person name="Pitluck S."/>
            <person name="Richardson P."/>
            <person name="Bruce D."/>
            <person name="Goodwin L."/>
            <person name="Han C."/>
            <person name="Detter J.C."/>
            <person name="Schmutz J."/>
            <person name="Brettin T."/>
            <person name="Land M."/>
            <person name="Hauser L."/>
            <person name="Kyrpides N.C."/>
            <person name="Ivanova N."/>
            <person name="Goker M."/>
            <person name="Woyke T."/>
            <person name="Klenk H.P."/>
            <person name="Bryant D.A."/>
        </authorList>
    </citation>
    <scope>NUCLEOTIDE SEQUENCE [LARGE SCALE GENOMIC DNA]</scope>
    <source>
        <strain evidence="3">ATCC 23779 / DSM 785 / 114-95</strain>
    </source>
</reference>
<dbReference type="BioCyc" id="HAUR316274:GHYA-3109-MONOMER"/>